<evidence type="ECO:0000256" key="1">
    <source>
        <dbReference type="ARBA" id="ARBA00006479"/>
    </source>
</evidence>
<keyword evidence="3" id="KW-1185">Reference proteome</keyword>
<evidence type="ECO:0000313" key="2">
    <source>
        <dbReference type="EMBL" id="AOH83342.1"/>
    </source>
</evidence>
<dbReference type="Gene3D" id="1.10.10.10">
    <property type="entry name" value="Winged helix-like DNA-binding domain superfamily/Winged helix DNA-binding domain"/>
    <property type="match status" value="1"/>
</dbReference>
<accession>A0A1B3Z7D6</accession>
<dbReference type="AlphaFoldDB" id="A0A1B3Z7D6"/>
<dbReference type="Proteomes" id="UP000094256">
    <property type="component" value="Chromosome"/>
</dbReference>
<dbReference type="OrthoDB" id="49685at2"/>
<dbReference type="InterPro" id="IPR036388">
    <property type="entry name" value="WH-like_DNA-bd_sf"/>
</dbReference>
<dbReference type="SUPFAM" id="SSF46785">
    <property type="entry name" value="Winged helix' DNA-binding domain"/>
    <property type="match status" value="1"/>
</dbReference>
<dbReference type="InterPro" id="IPR000600">
    <property type="entry name" value="ROK"/>
</dbReference>
<organism evidence="2 3">
    <name type="scientific">Sphingomonas panacis</name>
    <dbReference type="NCBI Taxonomy" id="1560345"/>
    <lineage>
        <taxon>Bacteria</taxon>
        <taxon>Pseudomonadati</taxon>
        <taxon>Pseudomonadota</taxon>
        <taxon>Alphaproteobacteria</taxon>
        <taxon>Sphingomonadales</taxon>
        <taxon>Sphingomonadaceae</taxon>
        <taxon>Sphingomonas</taxon>
    </lineage>
</organism>
<dbReference type="InterPro" id="IPR043129">
    <property type="entry name" value="ATPase_NBD"/>
</dbReference>
<dbReference type="Gene3D" id="3.30.420.40">
    <property type="match status" value="2"/>
</dbReference>
<protein>
    <recommendedName>
        <fullName evidence="4">ROK family transcriptional regulator</fullName>
    </recommendedName>
</protein>
<dbReference type="RefSeq" id="WP_069203918.1">
    <property type="nucleotide sequence ID" value="NZ_CP014168.1"/>
</dbReference>
<dbReference type="EMBL" id="CP014168">
    <property type="protein sequence ID" value="AOH83342.1"/>
    <property type="molecule type" value="Genomic_DNA"/>
</dbReference>
<reference evidence="2 3" key="1">
    <citation type="submission" date="2016-01" db="EMBL/GenBank/DDBJ databases">
        <title>Complete genome and mega plasmid sequence of Sphingomonas panacis DCY99 elicits systemic resistance in rice to Xanthomonas oryzae.</title>
        <authorList>
            <person name="Kim Y.J."/>
            <person name="Yang D.C."/>
            <person name="Sing P."/>
        </authorList>
    </citation>
    <scope>NUCLEOTIDE SEQUENCE [LARGE SCALE GENOMIC DNA]</scope>
    <source>
        <strain evidence="2 3">DCY99</strain>
    </source>
</reference>
<dbReference type="KEGG" id="span:AWL63_04515"/>
<dbReference type="InterPro" id="IPR036390">
    <property type="entry name" value="WH_DNA-bd_sf"/>
</dbReference>
<gene>
    <name evidence="2" type="ORF">AWL63_04515</name>
</gene>
<evidence type="ECO:0000313" key="3">
    <source>
        <dbReference type="Proteomes" id="UP000094256"/>
    </source>
</evidence>
<dbReference type="PANTHER" id="PTHR18964">
    <property type="entry name" value="ROK (REPRESSOR, ORF, KINASE) FAMILY"/>
    <property type="match status" value="1"/>
</dbReference>
<dbReference type="SUPFAM" id="SSF53067">
    <property type="entry name" value="Actin-like ATPase domain"/>
    <property type="match status" value="1"/>
</dbReference>
<name>A0A1B3Z7D6_9SPHN</name>
<evidence type="ECO:0008006" key="4">
    <source>
        <dbReference type="Google" id="ProtNLM"/>
    </source>
</evidence>
<dbReference type="PANTHER" id="PTHR18964:SF149">
    <property type="entry name" value="BIFUNCTIONAL UDP-N-ACETYLGLUCOSAMINE 2-EPIMERASE_N-ACETYLMANNOSAMINE KINASE"/>
    <property type="match status" value="1"/>
</dbReference>
<dbReference type="Pfam" id="PF00480">
    <property type="entry name" value="ROK"/>
    <property type="match status" value="1"/>
</dbReference>
<proteinExistence type="inferred from homology"/>
<comment type="similarity">
    <text evidence="1">Belongs to the ROK (NagC/XylR) family.</text>
</comment>
<sequence>MAFSRFRLDEDERRIMHVLRSHGSRSRKDLAATLDMSASKLTRLSGTLLAHGLIAECPGADSVAPGRPAVPLCISPAAGYAVGAVVHRGLIEVALVDYAGGVIAHRSQPFDDPDPNAFAARVTETMHDLAIAHRLLGRRLLGVGIGVPGAALSPDGARRWTVESLAAWRGVDLKALFEERIGHDVWIENDANAAALAEYYVGGLMRRCSTAVVILLGHGIGAGIIVDGRILRGATASAGEIGCLYPVDAPRPSTLDLLSTLRSAGCAIDSVLDFDAVTLGYEDVVADWVDRAARQIAPIINWGLAWIDPGEFVISSPLPNRLLTALVERIDYGTMRIGDHVGTTPRISVSTLEGTAATLGAALLPIHATTIG</sequence>
<dbReference type="STRING" id="1560345.AWL63_04515"/>